<sequence length="104" mass="11563">MSPRTSTPPKPYGWFPALTTVILAVIHVVNQLARAEGHAASSPSQALLAAYKITQRSCFSDGQKAQSLASELDRHVSICQPRKRRRLRETISNPWRIESSGHEL</sequence>
<name>A0A444S070_VERDA</name>
<feature type="signal peptide" evidence="1">
    <location>
        <begin position="1"/>
        <end position="35"/>
    </location>
</feature>
<organism evidence="2 3">
    <name type="scientific">Verticillium dahliae</name>
    <name type="common">Verticillium wilt</name>
    <dbReference type="NCBI Taxonomy" id="27337"/>
    <lineage>
        <taxon>Eukaryota</taxon>
        <taxon>Fungi</taxon>
        <taxon>Dikarya</taxon>
        <taxon>Ascomycota</taxon>
        <taxon>Pezizomycotina</taxon>
        <taxon>Sordariomycetes</taxon>
        <taxon>Hypocreomycetidae</taxon>
        <taxon>Glomerellales</taxon>
        <taxon>Plectosphaerellaceae</taxon>
        <taxon>Verticillium</taxon>
    </lineage>
</organism>
<feature type="chain" id="PRO_5019319025" evidence="1">
    <location>
        <begin position="36"/>
        <end position="104"/>
    </location>
</feature>
<evidence type="ECO:0000256" key="1">
    <source>
        <dbReference type="SAM" id="SignalP"/>
    </source>
</evidence>
<dbReference type="EMBL" id="RSDZ01000044">
    <property type="protein sequence ID" value="RXG46808.1"/>
    <property type="molecule type" value="Genomic_DNA"/>
</dbReference>
<dbReference type="Proteomes" id="UP000288725">
    <property type="component" value="Chromosome 7"/>
</dbReference>
<evidence type="ECO:0000313" key="3">
    <source>
        <dbReference type="Proteomes" id="UP000288725"/>
    </source>
</evidence>
<protein>
    <submittedName>
        <fullName evidence="2">Uncharacterized protein</fullName>
    </submittedName>
</protein>
<proteinExistence type="predicted"/>
<reference evidence="2 3" key="1">
    <citation type="submission" date="2018-12" db="EMBL/GenBank/DDBJ databases">
        <title>Genome of Verticillium dahliae isolate Getta Getta.</title>
        <authorList>
            <person name="Gardiner D.M."/>
        </authorList>
    </citation>
    <scope>NUCLEOTIDE SEQUENCE [LARGE SCALE GENOMIC DNA]</scope>
    <source>
        <strain evidence="2 3">Getta Getta</strain>
    </source>
</reference>
<evidence type="ECO:0000313" key="2">
    <source>
        <dbReference type="EMBL" id="RXG46808.1"/>
    </source>
</evidence>
<keyword evidence="1" id="KW-0732">Signal</keyword>
<gene>
    <name evidence="2" type="ORF">VDGE_30773</name>
</gene>
<dbReference type="AlphaFoldDB" id="A0A444S070"/>
<accession>A0A444S070</accession>
<comment type="caution">
    <text evidence="2">The sequence shown here is derived from an EMBL/GenBank/DDBJ whole genome shotgun (WGS) entry which is preliminary data.</text>
</comment>